<protein>
    <submittedName>
        <fullName evidence="4">1-phosphatidylinositol phosphodiesterase</fullName>
    </submittedName>
</protein>
<dbReference type="PANTHER" id="PTHR13593:SF113">
    <property type="entry name" value="SI:DKEY-266F7.9"/>
    <property type="match status" value="1"/>
</dbReference>
<dbReference type="Pfam" id="PF00388">
    <property type="entry name" value="PI-PLC-X"/>
    <property type="match status" value="1"/>
</dbReference>
<keyword evidence="5" id="KW-1185">Reference proteome</keyword>
<feature type="region of interest" description="Disordered" evidence="1">
    <location>
        <begin position="333"/>
        <end position="370"/>
    </location>
</feature>
<feature type="chain" id="PRO_5045359926" evidence="2">
    <location>
        <begin position="20"/>
        <end position="370"/>
    </location>
</feature>
<evidence type="ECO:0000256" key="1">
    <source>
        <dbReference type="SAM" id="MobiDB-lite"/>
    </source>
</evidence>
<dbReference type="GeneID" id="98120887"/>
<dbReference type="EMBL" id="JABSNW010000008">
    <property type="protein sequence ID" value="KAL2885201.1"/>
    <property type="molecule type" value="Genomic_DNA"/>
</dbReference>
<keyword evidence="2" id="KW-0732">Signal</keyword>
<organism evidence="4 5">
    <name type="scientific">Ceratocystis lukuohia</name>
    <dbReference type="NCBI Taxonomy" id="2019550"/>
    <lineage>
        <taxon>Eukaryota</taxon>
        <taxon>Fungi</taxon>
        <taxon>Dikarya</taxon>
        <taxon>Ascomycota</taxon>
        <taxon>Pezizomycotina</taxon>
        <taxon>Sordariomycetes</taxon>
        <taxon>Hypocreomycetidae</taxon>
        <taxon>Microascales</taxon>
        <taxon>Ceratocystidaceae</taxon>
        <taxon>Ceratocystis</taxon>
    </lineage>
</organism>
<sequence>MRFSLLATLASLAFTYAKSSEETINDPWSFNVGSGQYADWMQRIKDNTPLSSLSIPGTHNSMTDKLDNGLLRGQDTPLAQQLTGGIRYIDITLQNTDNNLLVYHGTSKTGYNFEEVLTTIYNFLDDHCREAVIIRIQKSTLLNGSQAFTDLLRGYLNPGTPIGNRAAQYVYNRGTPASTTLPTLGDLRGKLFILQDFDTKPSGVFGFPWSSPLISNHHFKFGVGKLLVGAKWHTVRKHIEGLSRKSAETLYITDMTVSVGSKPISIATGDEKNPGMNGRLGIFLKDTKGGDSNEFLFGFRRARLGVISMDFPGKNLVEQILKFNKFYEEISTAEGYSQQPPPSPGYSDSNASPNTNSYPNPTTAPAPTQY</sequence>
<feature type="compositionally biased region" description="Polar residues" evidence="1">
    <location>
        <begin position="350"/>
        <end position="370"/>
    </location>
</feature>
<feature type="signal peptide" evidence="2">
    <location>
        <begin position="1"/>
        <end position="19"/>
    </location>
</feature>
<accession>A0ABR4MAA0</accession>
<dbReference type="Gene3D" id="3.20.20.190">
    <property type="entry name" value="Phosphatidylinositol (PI) phosphodiesterase"/>
    <property type="match status" value="1"/>
</dbReference>
<comment type="caution">
    <text evidence="4">The sequence shown here is derived from an EMBL/GenBank/DDBJ whole genome shotgun (WGS) entry which is preliminary data.</text>
</comment>
<proteinExistence type="predicted"/>
<reference evidence="4 5" key="1">
    <citation type="submission" date="2020-05" db="EMBL/GenBank/DDBJ databases">
        <title>Ceratocystis lukuohia genome.</title>
        <authorList>
            <person name="Harrington T.C."/>
            <person name="Kim K."/>
            <person name="Mayers C.G."/>
        </authorList>
    </citation>
    <scope>NUCLEOTIDE SEQUENCE [LARGE SCALE GENOMIC DNA]</scope>
    <source>
        <strain evidence="4 5">C4212</strain>
    </source>
</reference>
<evidence type="ECO:0000256" key="2">
    <source>
        <dbReference type="SAM" id="SignalP"/>
    </source>
</evidence>
<feature type="domain" description="Phosphatidylinositol-specific phospholipase C X" evidence="3">
    <location>
        <begin position="46"/>
        <end position="196"/>
    </location>
</feature>
<dbReference type="PROSITE" id="PS50007">
    <property type="entry name" value="PIPLC_X_DOMAIN"/>
    <property type="match status" value="1"/>
</dbReference>
<dbReference type="InterPro" id="IPR051057">
    <property type="entry name" value="PI-PLC_domain"/>
</dbReference>
<dbReference type="InterPro" id="IPR017946">
    <property type="entry name" value="PLC-like_Pdiesterase_TIM-brl"/>
</dbReference>
<dbReference type="RefSeq" id="XP_070856381.1">
    <property type="nucleotide sequence ID" value="XM_071001477.1"/>
</dbReference>
<dbReference type="InterPro" id="IPR000909">
    <property type="entry name" value="PLipase_C_PInositol-sp_X_dom"/>
</dbReference>
<name>A0ABR4MAA0_9PEZI</name>
<evidence type="ECO:0000313" key="4">
    <source>
        <dbReference type="EMBL" id="KAL2885201.1"/>
    </source>
</evidence>
<dbReference type="SMART" id="SM00148">
    <property type="entry name" value="PLCXc"/>
    <property type="match status" value="1"/>
</dbReference>
<evidence type="ECO:0000259" key="3">
    <source>
        <dbReference type="SMART" id="SM00148"/>
    </source>
</evidence>
<dbReference type="Proteomes" id="UP001610728">
    <property type="component" value="Unassembled WGS sequence"/>
</dbReference>
<dbReference type="SUPFAM" id="SSF51695">
    <property type="entry name" value="PLC-like phosphodiesterases"/>
    <property type="match status" value="1"/>
</dbReference>
<dbReference type="PANTHER" id="PTHR13593">
    <property type="match status" value="1"/>
</dbReference>
<evidence type="ECO:0000313" key="5">
    <source>
        <dbReference type="Proteomes" id="UP001610728"/>
    </source>
</evidence>
<gene>
    <name evidence="4" type="ORF">HOO65_080151</name>
</gene>